<feature type="chain" id="PRO_5042225035" evidence="1">
    <location>
        <begin position="23"/>
        <end position="199"/>
    </location>
</feature>
<organism evidence="2 3">
    <name type="scientific">Solanum verrucosum</name>
    <dbReference type="NCBI Taxonomy" id="315347"/>
    <lineage>
        <taxon>Eukaryota</taxon>
        <taxon>Viridiplantae</taxon>
        <taxon>Streptophyta</taxon>
        <taxon>Embryophyta</taxon>
        <taxon>Tracheophyta</taxon>
        <taxon>Spermatophyta</taxon>
        <taxon>Magnoliopsida</taxon>
        <taxon>eudicotyledons</taxon>
        <taxon>Gunneridae</taxon>
        <taxon>Pentapetalae</taxon>
        <taxon>asterids</taxon>
        <taxon>lamiids</taxon>
        <taxon>Solanales</taxon>
        <taxon>Solanaceae</taxon>
        <taxon>Solanoideae</taxon>
        <taxon>Solaneae</taxon>
        <taxon>Solanum</taxon>
    </lineage>
</organism>
<gene>
    <name evidence="2" type="ORF">MTR67_022493</name>
</gene>
<evidence type="ECO:0000256" key="1">
    <source>
        <dbReference type="SAM" id="SignalP"/>
    </source>
</evidence>
<protein>
    <submittedName>
        <fullName evidence="2">Uncharacterized protein</fullName>
    </submittedName>
</protein>
<dbReference type="AlphaFoldDB" id="A0AAF0TXX1"/>
<evidence type="ECO:0000313" key="3">
    <source>
        <dbReference type="Proteomes" id="UP001234989"/>
    </source>
</evidence>
<keyword evidence="3" id="KW-1185">Reference proteome</keyword>
<evidence type="ECO:0000313" key="2">
    <source>
        <dbReference type="EMBL" id="WMV29108.1"/>
    </source>
</evidence>
<reference evidence="2" key="1">
    <citation type="submission" date="2023-08" db="EMBL/GenBank/DDBJ databases">
        <title>A de novo genome assembly of Solanum verrucosum Schlechtendal, a Mexican diploid species geographically isolated from the other diploid A-genome species in potato relatives.</title>
        <authorList>
            <person name="Hosaka K."/>
        </authorList>
    </citation>
    <scope>NUCLEOTIDE SEQUENCE</scope>
    <source>
        <tissue evidence="2">Young leaves</tissue>
    </source>
</reference>
<name>A0AAF0TXX1_SOLVR</name>
<accession>A0AAF0TXX1</accession>
<sequence length="199" mass="22590">MHCKVTGHSWSVFLSLCGIKWTMPEHTGDLLSCWTRRGGSKSQKRWWGAILHVFGGQYGKKGMEGALRIDLALYRKLRVTVLPISIIWCKEHRGCCPVGRVFRISKVMGLSCGNLLQKCMVRADRTYLQQLAQGFPCLNQGLEGRTPFGNSITINGQLRDFYGYKYPRMRRNMGGEIWEKLTPIIVSSSLGSCWKYAHA</sequence>
<dbReference type="Proteomes" id="UP001234989">
    <property type="component" value="Chromosome 5"/>
</dbReference>
<feature type="signal peptide" evidence="1">
    <location>
        <begin position="1"/>
        <end position="22"/>
    </location>
</feature>
<keyword evidence="1" id="KW-0732">Signal</keyword>
<dbReference type="EMBL" id="CP133616">
    <property type="protein sequence ID" value="WMV29108.1"/>
    <property type="molecule type" value="Genomic_DNA"/>
</dbReference>
<proteinExistence type="predicted"/>